<sequence>MIERSPKGQGIWLEARHSRVLRTLAGALSPYAWGAAVGCFIWRRARWPAVHSIWDFATRYRAKAKSQI</sequence>
<evidence type="ECO:0000313" key="3">
    <source>
        <dbReference type="Proteomes" id="UP000071392"/>
    </source>
</evidence>
<gene>
    <name evidence="2" type="ORF">AXK12_04170</name>
</gene>
<dbReference type="AlphaFoldDB" id="A0A139SN88"/>
<protein>
    <submittedName>
        <fullName evidence="2">Uncharacterized protein</fullName>
    </submittedName>
</protein>
<evidence type="ECO:0000313" key="2">
    <source>
        <dbReference type="EMBL" id="KXU36027.1"/>
    </source>
</evidence>
<reference evidence="2 3" key="1">
    <citation type="submission" date="2016-02" db="EMBL/GenBank/DDBJ databases">
        <authorList>
            <person name="Wen L."/>
            <person name="He K."/>
            <person name="Yang H."/>
        </authorList>
    </citation>
    <scope>NUCLEOTIDE SEQUENCE [LARGE SCALE GENOMIC DNA]</scope>
    <source>
        <strain evidence="2 3">CV41</strain>
    </source>
</reference>
<dbReference type="EMBL" id="LSZP01000032">
    <property type="protein sequence ID" value="KXU36027.1"/>
    <property type="molecule type" value="Genomic_DNA"/>
</dbReference>
<evidence type="ECO:0000256" key="1">
    <source>
        <dbReference type="SAM" id="Phobius"/>
    </source>
</evidence>
<keyword evidence="1" id="KW-1133">Transmembrane helix</keyword>
<keyword evidence="1" id="KW-0472">Membrane</keyword>
<feature type="transmembrane region" description="Helical" evidence="1">
    <location>
        <begin position="20"/>
        <end position="42"/>
    </location>
</feature>
<proteinExistence type="predicted"/>
<organism evidence="2 3">
    <name type="scientific">Cephaloticoccus capnophilus</name>
    <dbReference type="NCBI Taxonomy" id="1548208"/>
    <lineage>
        <taxon>Bacteria</taxon>
        <taxon>Pseudomonadati</taxon>
        <taxon>Verrucomicrobiota</taxon>
        <taxon>Opitutia</taxon>
        <taxon>Opitutales</taxon>
        <taxon>Opitutaceae</taxon>
        <taxon>Cephaloticoccus</taxon>
    </lineage>
</organism>
<accession>A0A139SN88</accession>
<dbReference type="Proteomes" id="UP000071392">
    <property type="component" value="Unassembled WGS sequence"/>
</dbReference>
<name>A0A139SN88_9BACT</name>
<keyword evidence="1" id="KW-0812">Transmembrane</keyword>
<comment type="caution">
    <text evidence="2">The sequence shown here is derived from an EMBL/GenBank/DDBJ whole genome shotgun (WGS) entry which is preliminary data.</text>
</comment>
<keyword evidence="3" id="KW-1185">Reference proteome</keyword>